<keyword evidence="2" id="KW-1185">Reference proteome</keyword>
<proteinExistence type="predicted"/>
<dbReference type="STRING" id="1293598.IV56_GL001687"/>
<gene>
    <name evidence="1" type="ORF">IV56_GL001687</name>
</gene>
<dbReference type="EMBL" id="JQCE01000044">
    <property type="protein sequence ID" value="KRO16232.1"/>
    <property type="molecule type" value="Genomic_DNA"/>
</dbReference>
<dbReference type="PATRIC" id="fig|1293598.4.peg.1760"/>
<reference evidence="1 2" key="1">
    <citation type="journal article" date="2015" name="Genome Announc.">
        <title>Expanding the biotechnology potential of lactobacilli through comparative genomics of 213 strains and associated genera.</title>
        <authorList>
            <person name="Sun Z."/>
            <person name="Harris H.M."/>
            <person name="McCann A."/>
            <person name="Guo C."/>
            <person name="Argimon S."/>
            <person name="Zhang W."/>
            <person name="Yang X."/>
            <person name="Jeffery I.B."/>
            <person name="Cooney J.C."/>
            <person name="Kagawa T.F."/>
            <person name="Liu W."/>
            <person name="Song Y."/>
            <person name="Salvetti E."/>
            <person name="Wrobel A."/>
            <person name="Rasinkangas P."/>
            <person name="Parkhill J."/>
            <person name="Rea M.C."/>
            <person name="O'Sullivan O."/>
            <person name="Ritari J."/>
            <person name="Douillard F.P."/>
            <person name="Paul Ross R."/>
            <person name="Yang R."/>
            <person name="Briner A.E."/>
            <person name="Felis G.E."/>
            <person name="de Vos W.M."/>
            <person name="Barrangou R."/>
            <person name="Klaenhammer T.R."/>
            <person name="Caufield P.W."/>
            <person name="Cui Y."/>
            <person name="Zhang H."/>
            <person name="O'Toole P.W."/>
        </authorList>
    </citation>
    <scope>NUCLEOTIDE SEQUENCE [LARGE SCALE GENOMIC DNA]</scope>
    <source>
        <strain evidence="1 2">DSM 24301</strain>
    </source>
</reference>
<evidence type="ECO:0000313" key="1">
    <source>
        <dbReference type="EMBL" id="KRO16232.1"/>
    </source>
</evidence>
<dbReference type="RefSeq" id="WP_054778147.1">
    <property type="nucleotide sequence ID" value="NZ_BBBX01000040.1"/>
</dbReference>
<evidence type="ECO:0000313" key="2">
    <source>
        <dbReference type="Proteomes" id="UP000050969"/>
    </source>
</evidence>
<dbReference type="Proteomes" id="UP000050969">
    <property type="component" value="Unassembled WGS sequence"/>
</dbReference>
<organism evidence="1 2">
    <name type="scientific">Lacticaseibacillus saniviri JCM 17471 = DSM 24301</name>
    <dbReference type="NCBI Taxonomy" id="1293598"/>
    <lineage>
        <taxon>Bacteria</taxon>
        <taxon>Bacillati</taxon>
        <taxon>Bacillota</taxon>
        <taxon>Bacilli</taxon>
        <taxon>Lactobacillales</taxon>
        <taxon>Lactobacillaceae</taxon>
        <taxon>Lacticaseibacillus</taxon>
    </lineage>
</organism>
<sequence length="69" mass="7927">MIMSNKNLVLTKQIEKETGYQVMAVGLSLHKKIKMLAVETGIPMRTILETMIRYGFENLEIQDVNLDDE</sequence>
<name>A0A0R2MRL5_9LACO</name>
<comment type="caution">
    <text evidence="1">The sequence shown here is derived from an EMBL/GenBank/DDBJ whole genome shotgun (WGS) entry which is preliminary data.</text>
</comment>
<accession>A0A0R2MRL5</accession>
<dbReference type="AlphaFoldDB" id="A0A0R2MRL5"/>
<protein>
    <submittedName>
        <fullName evidence="1">Uncharacterized protein</fullName>
    </submittedName>
</protein>